<reference evidence="3 4" key="1">
    <citation type="submission" date="2023-06" db="EMBL/GenBank/DDBJ databases">
        <authorList>
            <person name="Oyuntsetseg B."/>
            <person name="Kim S.B."/>
        </authorList>
    </citation>
    <scope>NUCLEOTIDE SEQUENCE [LARGE SCALE GENOMIC DNA]</scope>
    <source>
        <strain evidence="3 4">2-15</strain>
    </source>
</reference>
<dbReference type="Gene3D" id="3.40.605.10">
    <property type="entry name" value="Aldehyde Dehydrogenase, Chain A, domain 1"/>
    <property type="match status" value="1"/>
</dbReference>
<proteinExistence type="predicted"/>
<protein>
    <submittedName>
        <fullName evidence="3">Aldehyde dehydrogenase family protein</fullName>
    </submittedName>
</protein>
<name>A0A9Y2IGE4_9PSEU</name>
<dbReference type="InterPro" id="IPR015590">
    <property type="entry name" value="Aldehyde_DH_dom"/>
</dbReference>
<dbReference type="RefSeq" id="WP_285968629.1">
    <property type="nucleotide sequence ID" value="NZ_CP127294.1"/>
</dbReference>
<organism evidence="3 4">
    <name type="scientific">Amycolatopsis carbonis</name>
    <dbReference type="NCBI Taxonomy" id="715471"/>
    <lineage>
        <taxon>Bacteria</taxon>
        <taxon>Bacillati</taxon>
        <taxon>Actinomycetota</taxon>
        <taxon>Actinomycetes</taxon>
        <taxon>Pseudonocardiales</taxon>
        <taxon>Pseudonocardiaceae</taxon>
        <taxon>Amycolatopsis</taxon>
    </lineage>
</organism>
<sequence length="44" mass="4729">MNTFDASDVITPFGGFKAAGVGRDKSLHALDAYTALKITWLDLT</sequence>
<dbReference type="AlphaFoldDB" id="A0A9Y2IGE4"/>
<keyword evidence="4" id="KW-1185">Reference proteome</keyword>
<feature type="domain" description="Aldehyde dehydrogenase" evidence="2">
    <location>
        <begin position="2"/>
        <end position="38"/>
    </location>
</feature>
<keyword evidence="1" id="KW-0560">Oxidoreductase</keyword>
<dbReference type="GO" id="GO:0016491">
    <property type="term" value="F:oxidoreductase activity"/>
    <property type="evidence" value="ECO:0007669"/>
    <property type="project" value="UniProtKB-KW"/>
</dbReference>
<accession>A0A9Y2IGE4</accession>
<gene>
    <name evidence="3" type="ORF">QRX50_41945</name>
</gene>
<dbReference type="EMBL" id="CP127294">
    <property type="protein sequence ID" value="WIX77893.1"/>
    <property type="molecule type" value="Genomic_DNA"/>
</dbReference>
<dbReference type="Pfam" id="PF00171">
    <property type="entry name" value="Aldedh"/>
    <property type="match status" value="1"/>
</dbReference>
<evidence type="ECO:0000256" key="1">
    <source>
        <dbReference type="ARBA" id="ARBA00023002"/>
    </source>
</evidence>
<dbReference type="SUPFAM" id="SSF53720">
    <property type="entry name" value="ALDH-like"/>
    <property type="match status" value="1"/>
</dbReference>
<evidence type="ECO:0000313" key="3">
    <source>
        <dbReference type="EMBL" id="WIX77893.1"/>
    </source>
</evidence>
<evidence type="ECO:0000313" key="4">
    <source>
        <dbReference type="Proteomes" id="UP001236014"/>
    </source>
</evidence>
<dbReference type="Proteomes" id="UP001236014">
    <property type="component" value="Chromosome"/>
</dbReference>
<dbReference type="KEGG" id="acab:QRX50_41945"/>
<dbReference type="InterPro" id="IPR016161">
    <property type="entry name" value="Ald_DH/histidinol_DH"/>
</dbReference>
<evidence type="ECO:0000259" key="2">
    <source>
        <dbReference type="Pfam" id="PF00171"/>
    </source>
</evidence>
<dbReference type="InterPro" id="IPR016162">
    <property type="entry name" value="Ald_DH_N"/>
</dbReference>